<protein>
    <submittedName>
        <fullName evidence="6">Outer membrane protein assembly factor BamE</fullName>
    </submittedName>
</protein>
<feature type="domain" description="Outer membrane protein assembly factor BamE" evidence="5">
    <location>
        <begin position="119"/>
        <end position="170"/>
    </location>
</feature>
<gene>
    <name evidence="6" type="ORF">K3169_21375</name>
</gene>
<evidence type="ECO:0000256" key="4">
    <source>
        <dbReference type="SAM" id="SignalP"/>
    </source>
</evidence>
<sequence length="172" mass="18772">MNQTHARLLGLALLCSSTLLQASSVLRCEDATGNITFTTLGCPSGEDVQWQDAYNAPPGSVTPLLPGAEQQDRSGRRSAQAAQSKAAQSEELVIVGQRDDGCGNRLSPEQRRRAIINQQTPPGMTRKDVESLLGRPDKVSSRNGETRYVYNEKKGRSSQVTFDEHDCVKGKR</sequence>
<dbReference type="Proteomes" id="UP001063228">
    <property type="component" value="Chromosome"/>
</dbReference>
<dbReference type="EMBL" id="CP081201">
    <property type="protein sequence ID" value="UXZ94886.1"/>
    <property type="molecule type" value="Genomic_DNA"/>
</dbReference>
<name>A0ABY6FAF7_9PSED</name>
<keyword evidence="7" id="KW-1185">Reference proteome</keyword>
<dbReference type="InterPro" id="IPR007450">
    <property type="entry name" value="BamE_dom"/>
</dbReference>
<evidence type="ECO:0000256" key="1">
    <source>
        <dbReference type="ARBA" id="ARBA00022729"/>
    </source>
</evidence>
<feature type="region of interest" description="Disordered" evidence="3">
    <location>
        <begin position="67"/>
        <end position="110"/>
    </location>
</feature>
<dbReference type="InterPro" id="IPR037873">
    <property type="entry name" value="BamE-like"/>
</dbReference>
<feature type="compositionally biased region" description="Basic and acidic residues" evidence="3">
    <location>
        <begin position="97"/>
        <end position="110"/>
    </location>
</feature>
<feature type="signal peptide" evidence="4">
    <location>
        <begin position="1"/>
        <end position="22"/>
    </location>
</feature>
<evidence type="ECO:0000259" key="5">
    <source>
        <dbReference type="Pfam" id="PF04355"/>
    </source>
</evidence>
<dbReference type="RefSeq" id="WP_122396608.1">
    <property type="nucleotide sequence ID" value="NZ_CP081201.1"/>
</dbReference>
<dbReference type="Pfam" id="PF04355">
    <property type="entry name" value="BamE"/>
    <property type="match status" value="1"/>
</dbReference>
<evidence type="ECO:0000313" key="6">
    <source>
        <dbReference type="EMBL" id="UXZ94886.1"/>
    </source>
</evidence>
<keyword evidence="2" id="KW-0472">Membrane</keyword>
<feature type="compositionally biased region" description="Low complexity" evidence="3">
    <location>
        <begin position="77"/>
        <end position="89"/>
    </location>
</feature>
<proteinExistence type="predicted"/>
<feature type="chain" id="PRO_5045622391" evidence="4">
    <location>
        <begin position="23"/>
        <end position="172"/>
    </location>
</feature>
<organism evidence="6 7">
    <name type="scientific">Pseudomonas phytophila</name>
    <dbReference type="NCBI Taxonomy" id="2867264"/>
    <lineage>
        <taxon>Bacteria</taxon>
        <taxon>Pseudomonadati</taxon>
        <taxon>Pseudomonadota</taxon>
        <taxon>Gammaproteobacteria</taxon>
        <taxon>Pseudomonadales</taxon>
        <taxon>Pseudomonadaceae</taxon>
        <taxon>Pseudomonas</taxon>
    </lineage>
</organism>
<evidence type="ECO:0000256" key="3">
    <source>
        <dbReference type="SAM" id="MobiDB-lite"/>
    </source>
</evidence>
<reference evidence="6" key="1">
    <citation type="submission" date="2021-08" db="EMBL/GenBank/DDBJ databases">
        <title>Complete genome sequence of Pseudomonas phytophila.</title>
        <authorList>
            <person name="Weir B.S."/>
            <person name="Templeton M.D."/>
            <person name="Arshed S."/>
            <person name="Andersen M.T."/>
            <person name="Jayaraman J."/>
        </authorList>
    </citation>
    <scope>NUCLEOTIDE SEQUENCE</scope>
    <source>
        <strain evidence="6">ICMP 23753</strain>
    </source>
</reference>
<evidence type="ECO:0000313" key="7">
    <source>
        <dbReference type="Proteomes" id="UP001063228"/>
    </source>
</evidence>
<dbReference type="Gene3D" id="3.30.1450.10">
    <property type="match status" value="1"/>
</dbReference>
<accession>A0ABY6FAF7</accession>
<evidence type="ECO:0000256" key="2">
    <source>
        <dbReference type="ARBA" id="ARBA00023136"/>
    </source>
</evidence>
<keyword evidence="1 4" id="KW-0732">Signal</keyword>